<feature type="transmembrane region" description="Helical" evidence="1">
    <location>
        <begin position="202"/>
        <end position="224"/>
    </location>
</feature>
<keyword evidence="1" id="KW-1133">Transmembrane helix</keyword>
<evidence type="ECO:0000313" key="3">
    <source>
        <dbReference type="Proteomes" id="UP000694728"/>
    </source>
</evidence>
<keyword evidence="1" id="KW-0472">Membrane</keyword>
<keyword evidence="1" id="KW-0812">Transmembrane</keyword>
<proteinExistence type="predicted"/>
<evidence type="ECO:0000256" key="1">
    <source>
        <dbReference type="SAM" id="Phobius"/>
    </source>
</evidence>
<feature type="transmembrane region" description="Helical" evidence="1">
    <location>
        <begin position="166"/>
        <end position="182"/>
    </location>
</feature>
<organism evidence="2 3">
    <name type="scientific">Sus scrofa</name>
    <name type="common">Pig</name>
    <dbReference type="NCBI Taxonomy" id="9823"/>
    <lineage>
        <taxon>Eukaryota</taxon>
        <taxon>Metazoa</taxon>
        <taxon>Chordata</taxon>
        <taxon>Craniata</taxon>
        <taxon>Vertebrata</taxon>
        <taxon>Euteleostomi</taxon>
        <taxon>Mammalia</taxon>
        <taxon>Eutheria</taxon>
        <taxon>Laurasiatheria</taxon>
        <taxon>Artiodactyla</taxon>
        <taxon>Suina</taxon>
        <taxon>Suidae</taxon>
        <taxon>Sus</taxon>
    </lineage>
</organism>
<dbReference type="AlphaFoldDB" id="A0A8D1GZA9"/>
<evidence type="ECO:0000313" key="2">
    <source>
        <dbReference type="Ensembl" id="ENSSSCP00045011775.1"/>
    </source>
</evidence>
<dbReference type="Proteomes" id="UP000694728">
    <property type="component" value="Unplaced"/>
</dbReference>
<dbReference type="Ensembl" id="ENSSSCT00045017080.1">
    <property type="protein sequence ID" value="ENSSSCP00045011775.1"/>
    <property type="gene ID" value="ENSSSCG00045010092.1"/>
</dbReference>
<sequence length="260" mass="29387">MPRSGTAGSNGSSVSSFLRHLCTVFHSGCTILQSHQQCTRVPFSPHPLQHLLFVNFLMMAILAGVRWYLIVVLICISLMMSDVEHLFMCFLAISMSSLENCLFRSSAHFLMGLFVFLVLSGRRCLYILEINPLSVDSLAKIFSHSVSCLFILFRVSVAVRKLLIRSHLLISVLTVITLRGGSEKMLLSFMSERVWPMFSCKSLIVSGLISRSLIHFEFIFVYGVRECSNFILLRVAVQFSQHHLLNRLSFLHCIVLPPLS</sequence>
<reference evidence="2" key="1">
    <citation type="submission" date="2025-08" db="UniProtKB">
        <authorList>
            <consortium name="Ensembl"/>
        </authorList>
    </citation>
    <scope>IDENTIFICATION</scope>
</reference>
<feature type="transmembrane region" description="Helical" evidence="1">
    <location>
        <begin position="101"/>
        <end position="121"/>
    </location>
</feature>
<protein>
    <submittedName>
        <fullName evidence="2">Uncharacterized protein</fullName>
    </submittedName>
</protein>
<feature type="transmembrane region" description="Helical" evidence="1">
    <location>
        <begin position="141"/>
        <end position="159"/>
    </location>
</feature>
<feature type="transmembrane region" description="Helical" evidence="1">
    <location>
        <begin position="52"/>
        <end position="80"/>
    </location>
</feature>
<name>A0A8D1GZA9_PIG</name>
<accession>A0A8D1GZA9</accession>